<dbReference type="RefSeq" id="WP_285765009.1">
    <property type="nucleotide sequence ID" value="NZ_BSYJ01000006.1"/>
</dbReference>
<protein>
    <recommendedName>
        <fullName evidence="1">SnoaL-like domain-containing protein</fullName>
    </recommendedName>
</protein>
<dbReference type="InterPro" id="IPR032710">
    <property type="entry name" value="NTF2-like_dom_sf"/>
</dbReference>
<evidence type="ECO:0000313" key="3">
    <source>
        <dbReference type="Proteomes" id="UP001224392"/>
    </source>
</evidence>
<evidence type="ECO:0000259" key="1">
    <source>
        <dbReference type="Pfam" id="PF13577"/>
    </source>
</evidence>
<comment type="caution">
    <text evidence="2">The sequence shown here is derived from an EMBL/GenBank/DDBJ whole genome shotgun (WGS) entry which is preliminary data.</text>
</comment>
<dbReference type="Proteomes" id="UP001224392">
    <property type="component" value="Unassembled WGS sequence"/>
</dbReference>
<proteinExistence type="predicted"/>
<reference evidence="2 3" key="1">
    <citation type="submission" date="2023-04" db="EMBL/GenBank/DDBJ databases">
        <title>Marinobulbifer ophiurae gen. nov., sp. Nov., isolate from tissue of brittle star Ophioplocus japonicus.</title>
        <authorList>
            <person name="Kawano K."/>
            <person name="Sawayama S."/>
            <person name="Nakagawa S."/>
        </authorList>
    </citation>
    <scope>NUCLEOTIDE SEQUENCE [LARGE SCALE GENOMIC DNA]</scope>
    <source>
        <strain evidence="2 3">NKW57</strain>
    </source>
</reference>
<dbReference type="SUPFAM" id="SSF54427">
    <property type="entry name" value="NTF2-like"/>
    <property type="match status" value="1"/>
</dbReference>
<sequence>METLLEQNSLEDEIALRNLMARYTDAVNRNDGASWINCWADNASWDLMGLIVTGQDNILNLWQRMMSNFEFALLMPSSCHFEVNGNSATGHWYLHEYTRSKEGDAITILSRYQDSYIKENGKWLYQTRKYELIYNGAPDLSGQVVPIN</sequence>
<keyword evidence="3" id="KW-1185">Reference proteome</keyword>
<feature type="domain" description="SnoaL-like" evidence="1">
    <location>
        <begin position="9"/>
        <end position="128"/>
    </location>
</feature>
<name>A0ABQ6M254_9GAMM</name>
<dbReference type="Gene3D" id="3.10.450.50">
    <property type="match status" value="1"/>
</dbReference>
<organism evidence="2 3">
    <name type="scientific">Biformimicrobium ophioploci</name>
    <dbReference type="NCBI Taxonomy" id="3036711"/>
    <lineage>
        <taxon>Bacteria</taxon>
        <taxon>Pseudomonadati</taxon>
        <taxon>Pseudomonadota</taxon>
        <taxon>Gammaproteobacteria</taxon>
        <taxon>Cellvibrionales</taxon>
        <taxon>Microbulbiferaceae</taxon>
        <taxon>Biformimicrobium</taxon>
    </lineage>
</organism>
<gene>
    <name evidence="2" type="ORF">MNKW57_27170</name>
</gene>
<dbReference type="InterPro" id="IPR037401">
    <property type="entry name" value="SnoaL-like"/>
</dbReference>
<evidence type="ECO:0000313" key="2">
    <source>
        <dbReference type="EMBL" id="GMG88396.1"/>
    </source>
</evidence>
<dbReference type="Pfam" id="PF13577">
    <property type="entry name" value="SnoaL_4"/>
    <property type="match status" value="1"/>
</dbReference>
<accession>A0ABQ6M254</accession>
<dbReference type="EMBL" id="BSYJ01000006">
    <property type="protein sequence ID" value="GMG88396.1"/>
    <property type="molecule type" value="Genomic_DNA"/>
</dbReference>